<reference evidence="1 2" key="1">
    <citation type="submission" date="2023-08" db="EMBL/GenBank/DDBJ databases">
        <authorList>
            <person name="Park J.-S."/>
        </authorList>
    </citation>
    <scope>NUCLEOTIDE SEQUENCE [LARGE SCALE GENOMIC DNA]</scope>
    <source>
        <strain evidence="1 2">2205SS18-9</strain>
    </source>
</reference>
<organism evidence="1 2">
    <name type="scientific">Chengkuizengella axinellae</name>
    <dbReference type="NCBI Taxonomy" id="3064388"/>
    <lineage>
        <taxon>Bacteria</taxon>
        <taxon>Bacillati</taxon>
        <taxon>Bacillota</taxon>
        <taxon>Bacilli</taxon>
        <taxon>Bacillales</taxon>
        <taxon>Paenibacillaceae</taxon>
        <taxon>Chengkuizengella</taxon>
    </lineage>
</organism>
<evidence type="ECO:0000313" key="1">
    <source>
        <dbReference type="EMBL" id="MDP5274039.1"/>
    </source>
</evidence>
<sequence>MMKLIEYFKQKLNSIHCFLGLEITDDFIKLVEVKSDKENGFTIHQANMKPIHANLIKDGLIINLTGVIHILKTMVKEMNLTTNQVHFMLPSHLVHLHYVKVPYIRVDDIHKWIYEAMNSNRIILPFKESHYDIIKLNIDSNQNTEVILLTAQQDEIKVYVKALEAADLKPISMEIKALSLYRLIHVMEFIDTEKSFLIIEINEMVAEMSIFEKGTLQSIRVIPVKRSFQKYSSVRNSAKESVSFKMVDKNDDVFNYLIQEVKKFVHHYVYSINKGQEKFEYMIISGDIKELHEIGYAFNQMFPYEVKILEGNCLGVQDKDDLLPFFAVPLGLALRGRQ</sequence>
<dbReference type="Gene3D" id="3.30.1490.300">
    <property type="match status" value="1"/>
</dbReference>
<dbReference type="InterPro" id="IPR050696">
    <property type="entry name" value="FtsA/MreB"/>
</dbReference>
<dbReference type="InterPro" id="IPR005883">
    <property type="entry name" value="PilM"/>
</dbReference>
<accession>A0ABT9IXE1</accession>
<keyword evidence="2" id="KW-1185">Reference proteome</keyword>
<name>A0ABT9IXE1_9BACL</name>
<dbReference type="RefSeq" id="WP_305991330.1">
    <property type="nucleotide sequence ID" value="NZ_JAVAMP010000002.1"/>
</dbReference>
<dbReference type="PANTHER" id="PTHR32432:SF3">
    <property type="entry name" value="ETHANOLAMINE UTILIZATION PROTEIN EUTJ"/>
    <property type="match status" value="1"/>
</dbReference>
<dbReference type="Gene3D" id="3.30.420.40">
    <property type="match status" value="2"/>
</dbReference>
<evidence type="ECO:0000313" key="2">
    <source>
        <dbReference type="Proteomes" id="UP001231941"/>
    </source>
</evidence>
<dbReference type="PANTHER" id="PTHR32432">
    <property type="entry name" value="CELL DIVISION PROTEIN FTSA-RELATED"/>
    <property type="match status" value="1"/>
</dbReference>
<gene>
    <name evidence="1" type="primary">pilM</name>
    <name evidence="1" type="ORF">Q5Y73_07975</name>
</gene>
<dbReference type="Pfam" id="PF11104">
    <property type="entry name" value="PilM_2"/>
    <property type="match status" value="1"/>
</dbReference>
<comment type="caution">
    <text evidence="1">The sequence shown here is derived from an EMBL/GenBank/DDBJ whole genome shotgun (WGS) entry which is preliminary data.</text>
</comment>
<protein>
    <submittedName>
        <fullName evidence="1">Pilus assembly protein PilM</fullName>
    </submittedName>
</protein>
<dbReference type="EMBL" id="JAVAMP010000002">
    <property type="protein sequence ID" value="MDP5274039.1"/>
    <property type="molecule type" value="Genomic_DNA"/>
</dbReference>
<dbReference type="Proteomes" id="UP001231941">
    <property type="component" value="Unassembled WGS sequence"/>
</dbReference>
<proteinExistence type="predicted"/>